<dbReference type="EMBL" id="CM042052">
    <property type="protein sequence ID" value="KAI3720437.1"/>
    <property type="molecule type" value="Genomic_DNA"/>
</dbReference>
<reference evidence="2" key="1">
    <citation type="journal article" date="2022" name="Mol. Ecol. Resour.">
        <title>The genomes of chicory, endive, great burdock and yacon provide insights into Asteraceae palaeo-polyploidization history and plant inulin production.</title>
        <authorList>
            <person name="Fan W."/>
            <person name="Wang S."/>
            <person name="Wang H."/>
            <person name="Wang A."/>
            <person name="Jiang F."/>
            <person name="Liu H."/>
            <person name="Zhao H."/>
            <person name="Xu D."/>
            <person name="Zhang Y."/>
        </authorList>
    </citation>
    <scope>NUCLEOTIDE SEQUENCE [LARGE SCALE GENOMIC DNA]</scope>
    <source>
        <strain evidence="2">cv. Niubang</strain>
    </source>
</reference>
<reference evidence="1 2" key="2">
    <citation type="journal article" date="2022" name="Mol. Ecol. Resour.">
        <title>The genomes of chicory, endive, great burdock and yacon provide insights into Asteraceae paleo-polyploidization history and plant inulin production.</title>
        <authorList>
            <person name="Fan W."/>
            <person name="Wang S."/>
            <person name="Wang H."/>
            <person name="Wang A."/>
            <person name="Jiang F."/>
            <person name="Liu H."/>
            <person name="Zhao H."/>
            <person name="Xu D."/>
            <person name="Zhang Y."/>
        </authorList>
    </citation>
    <scope>NUCLEOTIDE SEQUENCE [LARGE SCALE GENOMIC DNA]</scope>
    <source>
        <strain evidence="2">cv. Niubang</strain>
    </source>
</reference>
<accession>A0ACB9BDH1</accession>
<comment type="caution">
    <text evidence="1">The sequence shown here is derived from an EMBL/GenBank/DDBJ whole genome shotgun (WGS) entry which is preliminary data.</text>
</comment>
<name>A0ACB9BDH1_ARCLA</name>
<organism evidence="1 2">
    <name type="scientific">Arctium lappa</name>
    <name type="common">Greater burdock</name>
    <name type="synonym">Lappa major</name>
    <dbReference type="NCBI Taxonomy" id="4217"/>
    <lineage>
        <taxon>Eukaryota</taxon>
        <taxon>Viridiplantae</taxon>
        <taxon>Streptophyta</taxon>
        <taxon>Embryophyta</taxon>
        <taxon>Tracheophyta</taxon>
        <taxon>Spermatophyta</taxon>
        <taxon>Magnoliopsida</taxon>
        <taxon>eudicotyledons</taxon>
        <taxon>Gunneridae</taxon>
        <taxon>Pentapetalae</taxon>
        <taxon>asterids</taxon>
        <taxon>campanulids</taxon>
        <taxon>Asterales</taxon>
        <taxon>Asteraceae</taxon>
        <taxon>Carduoideae</taxon>
        <taxon>Cardueae</taxon>
        <taxon>Arctiinae</taxon>
        <taxon>Arctium</taxon>
    </lineage>
</organism>
<dbReference type="Proteomes" id="UP001055879">
    <property type="component" value="Linkage Group LG06"/>
</dbReference>
<sequence>MLFLLEGMHGKFRQTNSECLKELAPGWPSSNSLLHYPKSHYYVNSSSKARGNQPQKSFACLEAASADGEHVEDKPSVSLSELFHGFHMFRPPGKDLFTTDLATPKFATSIENMMQNETRTAEDELRLVKEKLKELGVERKENDHNLTSWRNSFTYVEKSGHGSTTTYSGKPPATDNENEAITNPLKHYIFGSEVGLPETTKVKDHRTSLWELFQKTTKAEKKTEPKSNIGEQKEKRTDKSPVHLMKKILKRRIFHPSSQCSTAASVGTVDSASADEKLHKILRMLHRVYPEASAISQKSQNMWKYVTKSNFTNLERSDIGIVEAKNVVWMDAALGLKVH</sequence>
<protein>
    <submittedName>
        <fullName evidence="1">Uncharacterized protein</fullName>
    </submittedName>
</protein>
<evidence type="ECO:0000313" key="2">
    <source>
        <dbReference type="Proteomes" id="UP001055879"/>
    </source>
</evidence>
<keyword evidence="2" id="KW-1185">Reference proteome</keyword>
<gene>
    <name evidence="1" type="ORF">L6452_21353</name>
</gene>
<proteinExistence type="predicted"/>
<evidence type="ECO:0000313" key="1">
    <source>
        <dbReference type="EMBL" id="KAI3720437.1"/>
    </source>
</evidence>